<dbReference type="InterPro" id="IPR000620">
    <property type="entry name" value="EamA_dom"/>
</dbReference>
<evidence type="ECO:0000256" key="4">
    <source>
        <dbReference type="ARBA" id="ARBA00022989"/>
    </source>
</evidence>
<sequence length="295" mass="32536">MKPTLKGHLLVLFCVLVWGVTFVSTKLLLELRTPVEIAFDRFVLAFLVLCALHPKFKWQSWRTELQFFGLGLCGVTLYFLTENYALQFTQASNVGLLVSSAPLLTAIFSHYITHDEQLSLRFAIGSLIALLGVAVVMFNGSVILQLNPLGDILALLAGAAWALYCLQLRKIGARFGYLYLTRQVFFYGLITMLPALWWSHYRLDLGLWLKPMQGGNMVFLGVIASALCYVAWNKAVGLIGAVKASNYIYLIPLVTLITAVLVLGEKLTVVGAVGAALILFGVYFAEHGLKLPSSK</sequence>
<dbReference type="InterPro" id="IPR037185">
    <property type="entry name" value="EmrE-like"/>
</dbReference>
<dbReference type="Pfam" id="PF00892">
    <property type="entry name" value="EamA"/>
    <property type="match status" value="2"/>
</dbReference>
<dbReference type="GO" id="GO:0005886">
    <property type="term" value="C:plasma membrane"/>
    <property type="evidence" value="ECO:0007669"/>
    <property type="project" value="UniProtKB-SubCell"/>
</dbReference>
<dbReference type="EMBL" id="CP058952">
    <property type="protein sequence ID" value="QLI80608.1"/>
    <property type="molecule type" value="Genomic_DNA"/>
</dbReference>
<gene>
    <name evidence="8" type="ORF">HZU75_03160</name>
</gene>
<dbReference type="SUPFAM" id="SSF103481">
    <property type="entry name" value="Multidrug resistance efflux transporter EmrE"/>
    <property type="match status" value="2"/>
</dbReference>
<feature type="domain" description="EamA" evidence="7">
    <location>
        <begin position="6"/>
        <end position="137"/>
    </location>
</feature>
<feature type="transmembrane region" description="Helical" evidence="6">
    <location>
        <begin position="65"/>
        <end position="81"/>
    </location>
</feature>
<dbReference type="AlphaFoldDB" id="A0A7D5ZDS9"/>
<dbReference type="PANTHER" id="PTHR32322">
    <property type="entry name" value="INNER MEMBRANE TRANSPORTER"/>
    <property type="match status" value="1"/>
</dbReference>
<dbReference type="InterPro" id="IPR050638">
    <property type="entry name" value="AA-Vitamin_Transporters"/>
</dbReference>
<proteinExistence type="predicted"/>
<feature type="transmembrane region" description="Helical" evidence="6">
    <location>
        <begin position="269"/>
        <end position="285"/>
    </location>
</feature>
<keyword evidence="3 6" id="KW-0812">Transmembrane</keyword>
<organism evidence="8 9">
    <name type="scientific">Chitinibacter fontanus</name>
    <dbReference type="NCBI Taxonomy" id="1737446"/>
    <lineage>
        <taxon>Bacteria</taxon>
        <taxon>Pseudomonadati</taxon>
        <taxon>Pseudomonadota</taxon>
        <taxon>Betaproteobacteria</taxon>
        <taxon>Neisseriales</taxon>
        <taxon>Chitinibacteraceae</taxon>
        <taxon>Chitinibacter</taxon>
    </lineage>
</organism>
<evidence type="ECO:0000256" key="1">
    <source>
        <dbReference type="ARBA" id="ARBA00004651"/>
    </source>
</evidence>
<feature type="transmembrane region" description="Helical" evidence="6">
    <location>
        <begin position="244"/>
        <end position="263"/>
    </location>
</feature>
<keyword evidence="9" id="KW-1185">Reference proteome</keyword>
<evidence type="ECO:0000256" key="3">
    <source>
        <dbReference type="ARBA" id="ARBA00022692"/>
    </source>
</evidence>
<feature type="transmembrane region" description="Helical" evidence="6">
    <location>
        <begin position="152"/>
        <end position="172"/>
    </location>
</feature>
<evidence type="ECO:0000256" key="6">
    <source>
        <dbReference type="SAM" id="Phobius"/>
    </source>
</evidence>
<feature type="transmembrane region" description="Helical" evidence="6">
    <location>
        <begin position="93"/>
        <end position="112"/>
    </location>
</feature>
<feature type="transmembrane region" description="Helical" evidence="6">
    <location>
        <begin position="35"/>
        <end position="53"/>
    </location>
</feature>
<dbReference type="PANTHER" id="PTHR32322:SF18">
    <property type="entry name" value="S-ADENOSYLMETHIONINE_S-ADENOSYLHOMOCYSTEINE TRANSPORTER"/>
    <property type="match status" value="1"/>
</dbReference>
<evidence type="ECO:0000313" key="8">
    <source>
        <dbReference type="EMBL" id="QLI80608.1"/>
    </source>
</evidence>
<name>A0A7D5ZDS9_9NEIS</name>
<evidence type="ECO:0000256" key="2">
    <source>
        <dbReference type="ARBA" id="ARBA00022475"/>
    </source>
</evidence>
<dbReference type="RefSeq" id="WP_180307748.1">
    <property type="nucleotide sequence ID" value="NZ_CP058952.1"/>
</dbReference>
<feature type="transmembrane region" description="Helical" evidence="6">
    <location>
        <begin position="124"/>
        <end position="146"/>
    </location>
</feature>
<evidence type="ECO:0000259" key="7">
    <source>
        <dbReference type="Pfam" id="PF00892"/>
    </source>
</evidence>
<keyword evidence="5 6" id="KW-0472">Membrane</keyword>
<feature type="transmembrane region" description="Helical" evidence="6">
    <location>
        <begin position="184"/>
        <end position="201"/>
    </location>
</feature>
<dbReference type="Proteomes" id="UP000510822">
    <property type="component" value="Chromosome"/>
</dbReference>
<protein>
    <submittedName>
        <fullName evidence="8">DMT family transporter</fullName>
    </submittedName>
</protein>
<evidence type="ECO:0000313" key="9">
    <source>
        <dbReference type="Proteomes" id="UP000510822"/>
    </source>
</evidence>
<reference evidence="8 9" key="1">
    <citation type="journal article" date="2016" name="Int. J. Syst. Evol. Microbiol.">
        <title>Chitinibacter fontanus sp. nov., isolated from a spring.</title>
        <authorList>
            <person name="Sheu S.Y."/>
            <person name="Li Y.S."/>
            <person name="Young C.C."/>
            <person name="Chen W.M."/>
        </authorList>
    </citation>
    <scope>NUCLEOTIDE SEQUENCE [LARGE SCALE GENOMIC DNA]</scope>
    <source>
        <strain evidence="8 9">STM-7</strain>
    </source>
</reference>
<comment type="subcellular location">
    <subcellularLocation>
        <location evidence="1">Cell membrane</location>
        <topology evidence="1">Multi-pass membrane protein</topology>
    </subcellularLocation>
</comment>
<evidence type="ECO:0000256" key="5">
    <source>
        <dbReference type="ARBA" id="ARBA00023136"/>
    </source>
</evidence>
<feature type="transmembrane region" description="Helical" evidence="6">
    <location>
        <begin position="213"/>
        <end position="232"/>
    </location>
</feature>
<keyword evidence="2" id="KW-1003">Cell membrane</keyword>
<accession>A0A7D5ZDS9</accession>
<keyword evidence="4 6" id="KW-1133">Transmembrane helix</keyword>
<dbReference type="KEGG" id="cfon:HZU75_03160"/>
<feature type="domain" description="EamA" evidence="7">
    <location>
        <begin position="149"/>
        <end position="284"/>
    </location>
</feature>